<feature type="compositionally biased region" description="Basic and acidic residues" evidence="1">
    <location>
        <begin position="222"/>
        <end position="235"/>
    </location>
</feature>
<accession>A0A913Z5U1</accession>
<dbReference type="AlphaFoldDB" id="A0A913Z5U1"/>
<dbReference type="GO" id="GO:0005634">
    <property type="term" value="C:nucleus"/>
    <property type="evidence" value="ECO:0007669"/>
    <property type="project" value="InterPro"/>
</dbReference>
<dbReference type="Pfam" id="PF15319">
    <property type="entry name" value="RHINO"/>
    <property type="match status" value="1"/>
</dbReference>
<feature type="region of interest" description="Disordered" evidence="1">
    <location>
        <begin position="221"/>
        <end position="317"/>
    </location>
</feature>
<feature type="compositionally biased region" description="Low complexity" evidence="1">
    <location>
        <begin position="287"/>
        <end position="298"/>
    </location>
</feature>
<sequence length="393" mass="44166">MPRRKRKGSSRKRPLVFTESPVEVSRRFPSPVFAARNPVTADLVAVHEQQQLWVSPQIDPNAPRTPRRCRARRNKTACALDPLMQTQRRKEIVQRETTNHFTSLRFLKAQGDKAANWLTAARATESTDSSSETSTDSTPTDVDETSREGAQKQTRSAEKRRTPLGEIGIAGRTRAQRRRSQSESSRIVDRAFTENWQNNAGLASVSDAPGNNYNQCTRVAARQKENKSGRGDSDKLSSNQVKGENMITSDDDNTCRMNLITDKRKSHRTLQKHVVTTTSRSDEQSCRNTRGSTRNGRNCHSRFLLSETSSDSDTKSSKLQVARLCEISTSDDTDAGTGRDTSQQRQRRAKKTATKARILAYDTPEAEYGMSNSLRHRLKLLPEAARNKLMLCL</sequence>
<dbReference type="GO" id="GO:0000077">
    <property type="term" value="P:DNA damage checkpoint signaling"/>
    <property type="evidence" value="ECO:0007669"/>
    <property type="project" value="InterPro"/>
</dbReference>
<feature type="region of interest" description="Disordered" evidence="1">
    <location>
        <begin position="330"/>
        <end position="354"/>
    </location>
</feature>
<dbReference type="GO" id="GO:0071479">
    <property type="term" value="P:cellular response to ionizing radiation"/>
    <property type="evidence" value="ECO:0007669"/>
    <property type="project" value="InterPro"/>
</dbReference>
<dbReference type="InterPro" id="IPR029293">
    <property type="entry name" value="RHNO1"/>
</dbReference>
<organism evidence="2 3">
    <name type="scientific">Patiria miniata</name>
    <name type="common">Bat star</name>
    <name type="synonym">Asterina miniata</name>
    <dbReference type="NCBI Taxonomy" id="46514"/>
    <lineage>
        <taxon>Eukaryota</taxon>
        <taxon>Metazoa</taxon>
        <taxon>Echinodermata</taxon>
        <taxon>Eleutherozoa</taxon>
        <taxon>Asterozoa</taxon>
        <taxon>Asteroidea</taxon>
        <taxon>Valvatacea</taxon>
        <taxon>Valvatida</taxon>
        <taxon>Asterinidae</taxon>
        <taxon>Patiria</taxon>
    </lineage>
</organism>
<dbReference type="GeneID" id="119721261"/>
<evidence type="ECO:0000313" key="3">
    <source>
        <dbReference type="Proteomes" id="UP000887568"/>
    </source>
</evidence>
<dbReference type="PANTHER" id="PTHR35541:SF1">
    <property type="entry name" value="RAD9, HUS1, RAD1-INTERACTING NUCLEAR ORPHAN PROTEIN 1"/>
    <property type="match status" value="1"/>
</dbReference>
<feature type="compositionally biased region" description="Polar residues" evidence="1">
    <location>
        <begin position="236"/>
        <end position="248"/>
    </location>
</feature>
<feature type="region of interest" description="Disordered" evidence="1">
    <location>
        <begin position="121"/>
        <end position="186"/>
    </location>
</feature>
<dbReference type="OMA" id="FNIENTH"/>
<proteinExistence type="predicted"/>
<dbReference type="OrthoDB" id="6152919at2759"/>
<name>A0A913Z5U1_PATMI</name>
<dbReference type="RefSeq" id="XP_038047178.1">
    <property type="nucleotide sequence ID" value="XM_038191250.1"/>
</dbReference>
<dbReference type="GO" id="GO:0005694">
    <property type="term" value="C:chromosome"/>
    <property type="evidence" value="ECO:0007669"/>
    <property type="project" value="TreeGrafter"/>
</dbReference>
<evidence type="ECO:0000256" key="1">
    <source>
        <dbReference type="SAM" id="MobiDB-lite"/>
    </source>
</evidence>
<feature type="compositionally biased region" description="Basic and acidic residues" evidence="1">
    <location>
        <begin position="144"/>
        <end position="163"/>
    </location>
</feature>
<reference evidence="2" key="1">
    <citation type="submission" date="2022-11" db="UniProtKB">
        <authorList>
            <consortium name="EnsemblMetazoa"/>
        </authorList>
    </citation>
    <scope>IDENTIFICATION</scope>
</reference>
<dbReference type="PANTHER" id="PTHR35541">
    <property type="entry name" value="RAD9, HUS1, RAD1-INTERACTING NUCLEAR ORPHAN PROTEIN 1"/>
    <property type="match status" value="1"/>
</dbReference>
<feature type="compositionally biased region" description="Low complexity" evidence="1">
    <location>
        <begin position="124"/>
        <end position="140"/>
    </location>
</feature>
<dbReference type="Proteomes" id="UP000887568">
    <property type="component" value="Unplaced"/>
</dbReference>
<keyword evidence="3" id="KW-1185">Reference proteome</keyword>
<evidence type="ECO:0000313" key="2">
    <source>
        <dbReference type="EnsemblMetazoa" id="XP_038047178.1"/>
    </source>
</evidence>
<protein>
    <submittedName>
        <fullName evidence="2">Uncharacterized protein</fullName>
    </submittedName>
</protein>
<dbReference type="EnsemblMetazoa" id="XM_038191250.1">
    <property type="protein sequence ID" value="XP_038047178.1"/>
    <property type="gene ID" value="LOC119721261"/>
</dbReference>
<feature type="compositionally biased region" description="Basic residues" evidence="1">
    <location>
        <begin position="345"/>
        <end position="354"/>
    </location>
</feature>
<dbReference type="GO" id="GO:0000725">
    <property type="term" value="P:recombinational repair"/>
    <property type="evidence" value="ECO:0007669"/>
    <property type="project" value="TreeGrafter"/>
</dbReference>